<dbReference type="Gene3D" id="3.10.105.10">
    <property type="entry name" value="Dipeptide-binding Protein, Domain 3"/>
    <property type="match status" value="1"/>
</dbReference>
<feature type="signal peptide" evidence="5">
    <location>
        <begin position="1"/>
        <end position="23"/>
    </location>
</feature>
<keyword evidence="8" id="KW-1185">Reference proteome</keyword>
<dbReference type="SUPFAM" id="SSF53850">
    <property type="entry name" value="Periplasmic binding protein-like II"/>
    <property type="match status" value="1"/>
</dbReference>
<gene>
    <name evidence="7" type="ORF">F3S47_03990</name>
</gene>
<dbReference type="RefSeq" id="WP_150443899.1">
    <property type="nucleotide sequence ID" value="NZ_VYQE01000001.1"/>
</dbReference>
<evidence type="ECO:0000256" key="1">
    <source>
        <dbReference type="ARBA" id="ARBA00004418"/>
    </source>
</evidence>
<name>A0A5J5GRW9_9RHOB</name>
<dbReference type="GO" id="GO:1904680">
    <property type="term" value="F:peptide transmembrane transporter activity"/>
    <property type="evidence" value="ECO:0007669"/>
    <property type="project" value="TreeGrafter"/>
</dbReference>
<evidence type="ECO:0000256" key="3">
    <source>
        <dbReference type="ARBA" id="ARBA00022448"/>
    </source>
</evidence>
<dbReference type="EMBL" id="VYQE01000001">
    <property type="protein sequence ID" value="KAA9010413.1"/>
    <property type="molecule type" value="Genomic_DNA"/>
</dbReference>
<comment type="caution">
    <text evidence="7">The sequence shown here is derived from an EMBL/GenBank/DDBJ whole genome shotgun (WGS) entry which is preliminary data.</text>
</comment>
<reference evidence="7 8" key="1">
    <citation type="submission" date="2019-09" db="EMBL/GenBank/DDBJ databases">
        <authorList>
            <person name="Park J.-S."/>
            <person name="Choi H.-J."/>
        </authorList>
    </citation>
    <scope>NUCLEOTIDE SEQUENCE [LARGE SCALE GENOMIC DNA]</scope>
    <source>
        <strain evidence="7 8">176SS1-4</strain>
    </source>
</reference>
<dbReference type="FunFam" id="3.90.76.10:FF:000001">
    <property type="entry name" value="Oligopeptide ABC transporter substrate-binding protein"/>
    <property type="match status" value="1"/>
</dbReference>
<keyword evidence="3" id="KW-0813">Transport</keyword>
<evidence type="ECO:0000256" key="4">
    <source>
        <dbReference type="ARBA" id="ARBA00022729"/>
    </source>
</evidence>
<dbReference type="AlphaFoldDB" id="A0A5J5GRW9"/>
<feature type="domain" description="Solute-binding protein family 5" evidence="6">
    <location>
        <begin position="84"/>
        <end position="467"/>
    </location>
</feature>
<evidence type="ECO:0000256" key="2">
    <source>
        <dbReference type="ARBA" id="ARBA00005695"/>
    </source>
</evidence>
<evidence type="ECO:0000313" key="7">
    <source>
        <dbReference type="EMBL" id="KAA9010413.1"/>
    </source>
</evidence>
<comment type="subcellular location">
    <subcellularLocation>
        <location evidence="1">Periplasm</location>
    </subcellularLocation>
</comment>
<dbReference type="PANTHER" id="PTHR30290:SF10">
    <property type="entry name" value="PERIPLASMIC OLIGOPEPTIDE-BINDING PROTEIN-RELATED"/>
    <property type="match status" value="1"/>
</dbReference>
<dbReference type="Proteomes" id="UP000326554">
    <property type="component" value="Unassembled WGS sequence"/>
</dbReference>
<evidence type="ECO:0000313" key="8">
    <source>
        <dbReference type="Proteomes" id="UP000326554"/>
    </source>
</evidence>
<dbReference type="InterPro" id="IPR000914">
    <property type="entry name" value="SBP_5_dom"/>
</dbReference>
<dbReference type="PANTHER" id="PTHR30290">
    <property type="entry name" value="PERIPLASMIC BINDING COMPONENT OF ABC TRANSPORTER"/>
    <property type="match status" value="1"/>
</dbReference>
<feature type="chain" id="PRO_5023920839" evidence="5">
    <location>
        <begin position="24"/>
        <end position="549"/>
    </location>
</feature>
<dbReference type="CDD" id="cd08504">
    <property type="entry name" value="PBP2_OppA"/>
    <property type="match status" value="1"/>
</dbReference>
<dbReference type="Gene3D" id="3.40.190.10">
    <property type="entry name" value="Periplasmic binding protein-like II"/>
    <property type="match status" value="1"/>
</dbReference>
<sequence>MKMTTLLKASTAALVLSTGAAFAESHTMTVPEGVELADEQTFVYRVLDEHSSVDPGIVEDVSGSEIVRDLFEGLYNDSKDGSTLLPGVALDHTVSEDGLTYTFNLREDAVWSNGEPVTANDFVYAWRRAASPELASPYAWYMSLLSLENVDAVIAGDAPLEDLGVEAIDDYTLEVRLTEPLPYFPQMLTHATTFPVPQAVVEEHGDAWTRPENIVSNGAYVLSEHVPQERSVRTKSDSYWNADQTVIEEVTALVINDENQALTRFLAGELDRTEVPAGQFPRLSEEYPEQTVSFPRLCNYYYTFNLRDNGPEAFQDVNVRRALALAVDRNVIVENVLAGGQTPAYTFTPAATANFEPPETEMASMTQAERDEQAAQLLEEAGYTEDDPLTFEMKYNTSEAHRSIAVAMSQMWAQKLPVEVNLANQEWQTFLEARDSGDFELARGAWCGDYNEASTFLDLLQTDSGYNDAKYSNAEVDQLLAEAKTAENPNELYEQVEQIVAEELPIIPIYFYAGNYMMDEQLIPSWPVENVQQNWYSKDLYFVAESELE</sequence>
<dbReference type="Pfam" id="PF00496">
    <property type="entry name" value="SBP_bac_5"/>
    <property type="match status" value="1"/>
</dbReference>
<proteinExistence type="inferred from homology"/>
<keyword evidence="4 5" id="KW-0732">Signal</keyword>
<evidence type="ECO:0000259" key="6">
    <source>
        <dbReference type="Pfam" id="PF00496"/>
    </source>
</evidence>
<protein>
    <submittedName>
        <fullName evidence="7">Peptide ABC transporter substrate-binding protein</fullName>
    </submittedName>
</protein>
<dbReference type="InterPro" id="IPR030678">
    <property type="entry name" value="Peptide/Ni-bd"/>
</dbReference>
<dbReference type="GO" id="GO:0030288">
    <property type="term" value="C:outer membrane-bounded periplasmic space"/>
    <property type="evidence" value="ECO:0007669"/>
    <property type="project" value="TreeGrafter"/>
</dbReference>
<evidence type="ECO:0000256" key="5">
    <source>
        <dbReference type="SAM" id="SignalP"/>
    </source>
</evidence>
<comment type="similarity">
    <text evidence="2">Belongs to the bacterial solute-binding protein 5 family.</text>
</comment>
<dbReference type="FunFam" id="3.10.105.10:FF:000001">
    <property type="entry name" value="Oligopeptide ABC transporter, oligopeptide-binding protein"/>
    <property type="match status" value="1"/>
</dbReference>
<organism evidence="7 8">
    <name type="scientific">Histidinibacterium aquaticum</name>
    <dbReference type="NCBI Taxonomy" id="2613962"/>
    <lineage>
        <taxon>Bacteria</taxon>
        <taxon>Pseudomonadati</taxon>
        <taxon>Pseudomonadota</taxon>
        <taxon>Alphaproteobacteria</taxon>
        <taxon>Rhodobacterales</taxon>
        <taxon>Paracoccaceae</taxon>
        <taxon>Histidinibacterium</taxon>
    </lineage>
</organism>
<dbReference type="Gene3D" id="3.90.76.10">
    <property type="entry name" value="Dipeptide-binding Protein, Domain 1"/>
    <property type="match status" value="1"/>
</dbReference>
<dbReference type="PIRSF" id="PIRSF002741">
    <property type="entry name" value="MppA"/>
    <property type="match status" value="1"/>
</dbReference>
<accession>A0A5J5GRW9</accession>
<dbReference type="GO" id="GO:0043190">
    <property type="term" value="C:ATP-binding cassette (ABC) transporter complex"/>
    <property type="evidence" value="ECO:0007669"/>
    <property type="project" value="InterPro"/>
</dbReference>
<dbReference type="GO" id="GO:0015833">
    <property type="term" value="P:peptide transport"/>
    <property type="evidence" value="ECO:0007669"/>
    <property type="project" value="TreeGrafter"/>
</dbReference>
<dbReference type="InterPro" id="IPR039424">
    <property type="entry name" value="SBP_5"/>
</dbReference>